<dbReference type="SMART" id="SM00342">
    <property type="entry name" value="HTH_ARAC"/>
    <property type="match status" value="1"/>
</dbReference>
<accession>A0AAU1UHG9</accession>
<dbReference type="GO" id="GO:0043565">
    <property type="term" value="F:sequence-specific DNA binding"/>
    <property type="evidence" value="ECO:0007669"/>
    <property type="project" value="InterPro"/>
</dbReference>
<reference evidence="4" key="1">
    <citation type="submission" date="2022-10" db="EMBL/GenBank/DDBJ databases">
        <title>The complete genomes of actinobacterial strains from the NBC collection.</title>
        <authorList>
            <person name="Joergensen T.S."/>
            <person name="Alvarez Arevalo M."/>
            <person name="Sterndorff E.B."/>
            <person name="Faurdal D."/>
            <person name="Vuksanovic O."/>
            <person name="Mourched A.-S."/>
            <person name="Charusanti P."/>
            <person name="Shaw S."/>
            <person name="Blin K."/>
            <person name="Weber T."/>
        </authorList>
    </citation>
    <scope>NUCLEOTIDE SEQUENCE</scope>
    <source>
        <strain evidence="4">NBC_00119</strain>
    </source>
</reference>
<gene>
    <name evidence="4" type="ORF">OHU69_41180</name>
</gene>
<evidence type="ECO:0000259" key="3">
    <source>
        <dbReference type="PROSITE" id="PS01124"/>
    </source>
</evidence>
<evidence type="ECO:0000256" key="1">
    <source>
        <dbReference type="ARBA" id="ARBA00023015"/>
    </source>
</evidence>
<organism evidence="4">
    <name type="scientific">Streptomyces sp. NBC_00119</name>
    <dbReference type="NCBI Taxonomy" id="2975659"/>
    <lineage>
        <taxon>Bacteria</taxon>
        <taxon>Bacillati</taxon>
        <taxon>Actinomycetota</taxon>
        <taxon>Actinomycetes</taxon>
        <taxon>Kitasatosporales</taxon>
        <taxon>Streptomycetaceae</taxon>
        <taxon>Streptomyces</taxon>
    </lineage>
</organism>
<dbReference type="InterPro" id="IPR029062">
    <property type="entry name" value="Class_I_gatase-like"/>
</dbReference>
<dbReference type="InterPro" id="IPR002818">
    <property type="entry name" value="DJ-1/PfpI"/>
</dbReference>
<keyword evidence="1" id="KW-0805">Transcription regulation</keyword>
<name>A0AAU1UHG9_9ACTN</name>
<evidence type="ECO:0000313" key="4">
    <source>
        <dbReference type="EMBL" id="WTS16917.1"/>
    </source>
</evidence>
<dbReference type="Pfam" id="PF01965">
    <property type="entry name" value="DJ-1_PfpI"/>
    <property type="match status" value="1"/>
</dbReference>
<dbReference type="Pfam" id="PF12833">
    <property type="entry name" value="HTH_18"/>
    <property type="match status" value="1"/>
</dbReference>
<dbReference type="Gene3D" id="3.40.50.880">
    <property type="match status" value="1"/>
</dbReference>
<dbReference type="EMBL" id="CP108195">
    <property type="protein sequence ID" value="WTS16917.1"/>
    <property type="molecule type" value="Genomic_DNA"/>
</dbReference>
<feature type="domain" description="HTH araC/xylS-type" evidence="3">
    <location>
        <begin position="222"/>
        <end position="320"/>
    </location>
</feature>
<dbReference type="PANTHER" id="PTHR43130:SF3">
    <property type="entry name" value="HTH-TYPE TRANSCRIPTIONAL REGULATOR RV1931C"/>
    <property type="match status" value="1"/>
</dbReference>
<evidence type="ECO:0000256" key="2">
    <source>
        <dbReference type="ARBA" id="ARBA00023163"/>
    </source>
</evidence>
<dbReference type="InterPro" id="IPR052158">
    <property type="entry name" value="INH-QAR"/>
</dbReference>
<dbReference type="InterPro" id="IPR018060">
    <property type="entry name" value="HTH_AraC"/>
</dbReference>
<keyword evidence="2" id="KW-0804">Transcription</keyword>
<dbReference type="GO" id="GO:0003700">
    <property type="term" value="F:DNA-binding transcription factor activity"/>
    <property type="evidence" value="ECO:0007669"/>
    <property type="project" value="InterPro"/>
</dbReference>
<dbReference type="InterPro" id="IPR009057">
    <property type="entry name" value="Homeodomain-like_sf"/>
</dbReference>
<dbReference type="SUPFAM" id="SSF46689">
    <property type="entry name" value="Homeodomain-like"/>
    <property type="match status" value="2"/>
</dbReference>
<dbReference type="PANTHER" id="PTHR43130">
    <property type="entry name" value="ARAC-FAMILY TRANSCRIPTIONAL REGULATOR"/>
    <property type="match status" value="1"/>
</dbReference>
<sequence length="330" mass="35908">MPGIRVEGDEFALRQPCGEVECVATRDHPVALTVRHLGATDRRYTVVVASVDGGPVETNAGFSVSPEHGPEALGLADTVITAPVDPTRLTRELPDDVAAALARTRPGTRIASICTGAFVLAAAELLDRRTATTHWECAPLFISWYPHIRLDEGVLFVDDGDLLTSAGAASGVDLCLHLIRNDQGTELANHAARRCVAPPYRDGGQAQYIERPVPDDPGASTSATRQWALEHLDEQLTLPQLAEHAHMSLRTFTRRFRDEAGLPPRQWLIKQRLDRARHLLESSHLTVDQIAADVGFATPASLRQHLGTELGVSPLAYRRTFQATHAARSA</sequence>
<proteinExistence type="predicted"/>
<dbReference type="Gene3D" id="1.10.10.60">
    <property type="entry name" value="Homeodomain-like"/>
    <property type="match status" value="1"/>
</dbReference>
<dbReference type="AlphaFoldDB" id="A0AAU1UHG9"/>
<protein>
    <submittedName>
        <fullName evidence="4">Helix-turn-helix domain-containing protein</fullName>
    </submittedName>
</protein>
<dbReference type="PROSITE" id="PS01124">
    <property type="entry name" value="HTH_ARAC_FAMILY_2"/>
    <property type="match status" value="1"/>
</dbReference>
<dbReference type="CDD" id="cd03137">
    <property type="entry name" value="GATase1_AraC_1"/>
    <property type="match status" value="1"/>
</dbReference>
<dbReference type="SUPFAM" id="SSF52317">
    <property type="entry name" value="Class I glutamine amidotransferase-like"/>
    <property type="match status" value="1"/>
</dbReference>